<evidence type="ECO:0000256" key="7">
    <source>
        <dbReference type="ARBA" id="ARBA00035640"/>
    </source>
</evidence>
<evidence type="ECO:0000313" key="11">
    <source>
        <dbReference type="EMBL" id="EDS99751.1"/>
    </source>
</evidence>
<evidence type="ECO:0000256" key="1">
    <source>
        <dbReference type="ARBA" id="ARBA00004551"/>
    </source>
</evidence>
<evidence type="ECO:0000256" key="3">
    <source>
        <dbReference type="ARBA" id="ARBA00022870"/>
    </source>
</evidence>
<dbReference type="EMBL" id="ABLC01000450">
    <property type="protein sequence ID" value="EDS99751.1"/>
    <property type="molecule type" value="Genomic_DNA"/>
</dbReference>
<feature type="coiled-coil region" evidence="8">
    <location>
        <begin position="84"/>
        <end position="114"/>
    </location>
</feature>
<keyword evidence="9" id="KW-0472">Membrane</keyword>
<keyword evidence="5 8" id="KW-0175">Coiled coil</keyword>
<name>B1FRR9_9BURK</name>
<dbReference type="PRINTS" id="PR01375">
    <property type="entry name" value="BACINVASINB"/>
</dbReference>
<keyword evidence="9" id="KW-1133">Transmembrane helix</keyword>
<dbReference type="GO" id="GO:0016020">
    <property type="term" value="C:membrane"/>
    <property type="evidence" value="ECO:0007669"/>
    <property type="project" value="InterPro"/>
</dbReference>
<comment type="similarity">
    <text evidence="7">Belongs to the SctE/SipB/YopB family.</text>
</comment>
<dbReference type="GO" id="GO:0005576">
    <property type="term" value="C:extracellular region"/>
    <property type="evidence" value="ECO:0007669"/>
    <property type="project" value="InterPro"/>
</dbReference>
<gene>
    <name evidence="11" type="ORF">BamIOP4010DRAFT_6732</name>
</gene>
<dbReference type="InterPro" id="IPR003895">
    <property type="entry name" value="T3SS_SctE/BipB"/>
</dbReference>
<protein>
    <recommendedName>
        <fullName evidence="2">Translocator protein BipB</fullName>
    </recommendedName>
</protein>
<dbReference type="Proteomes" id="UP000005463">
    <property type="component" value="Unassembled WGS sequence"/>
</dbReference>
<feature type="transmembrane region" description="Helical" evidence="9">
    <location>
        <begin position="206"/>
        <end position="227"/>
    </location>
</feature>
<evidence type="ECO:0000256" key="5">
    <source>
        <dbReference type="ARBA" id="ARBA00023054"/>
    </source>
</evidence>
<comment type="caution">
    <text evidence="11">The sequence shown here is derived from an EMBL/GenBank/DDBJ whole genome shotgun (WGS) entry which is preliminary data.</text>
</comment>
<comment type="subcellular location">
    <subcellularLocation>
        <location evidence="1">Host membrane</location>
    </subcellularLocation>
</comment>
<dbReference type="Pfam" id="PF04888">
    <property type="entry name" value="SseC"/>
    <property type="match status" value="1"/>
</dbReference>
<feature type="transmembrane region" description="Helical" evidence="9">
    <location>
        <begin position="121"/>
        <end position="154"/>
    </location>
</feature>
<evidence type="ECO:0000256" key="8">
    <source>
        <dbReference type="SAM" id="Coils"/>
    </source>
</evidence>
<comment type="function">
    <text evidence="6">Plays a role in the bacterium-induced formation of multinucleated giant cell (MNGC), which is formed after host cell fusion, as well as in the intercellular spreading of bacteria and in the induction of apoptosis in macrophages. May act in concert with other effector proteins to induce fusion of host cell membranes.</text>
</comment>
<evidence type="ECO:0000313" key="12">
    <source>
        <dbReference type="Proteomes" id="UP000005463"/>
    </source>
</evidence>
<dbReference type="Gene3D" id="1.20.120.330">
    <property type="entry name" value="Nucleotidyltransferases domain 2"/>
    <property type="match status" value="1"/>
</dbReference>
<proteinExistence type="inferred from homology"/>
<dbReference type="PATRIC" id="fig|396596.7.peg.342"/>
<evidence type="ECO:0000256" key="4">
    <source>
        <dbReference type="ARBA" id="ARBA00023026"/>
    </source>
</evidence>
<keyword evidence="3" id="KW-1043">Host membrane</keyword>
<sequence length="397" mass="42362">MNELAMVRDILKRVKEMADKGELDGIDNNVIDAAEKALATQASMLDAMSHLHGIAEVTMLFGALGEVMAQNNETELNNNEHVNQAQMQARVKDLQKKSDEYEAAARKAEQMQKTMGCVGKILGWAITAVSVVAAAFTGGASLALAGVGLALAVGDEVYQAATGKSFMDEAMKPVMDAVVKPVMEFLSKVATKMLESFGVAKEQAELAGSIMAAVYTGIVITAVTVAGGELVGKLASKLASALAEQIGKLMETSIGQALKDGMEKLAEKIGLDELSASTSTTMGRLRKALGMDSEEGVQKVGTLAKGSETVMRVGNDVTQGTMQVLTQNAVLQADKKRRDIKMDEFDMKVLKEMISAMIDTFSKRAKALEQVMQDMSSASSIEFKTGQFVLKNMARSI</sequence>
<feature type="domain" description="Translocator protein BipB-like C-terminal" evidence="10">
    <location>
        <begin position="61"/>
        <end position="392"/>
    </location>
</feature>
<accession>B1FRR9</accession>
<dbReference type="InterPro" id="IPR006972">
    <property type="entry name" value="BipB-like_C"/>
</dbReference>
<organism evidence="11 12">
    <name type="scientific">Burkholderia ambifaria IOP40-10</name>
    <dbReference type="NCBI Taxonomy" id="396596"/>
    <lineage>
        <taxon>Bacteria</taxon>
        <taxon>Pseudomonadati</taxon>
        <taxon>Pseudomonadota</taxon>
        <taxon>Betaproteobacteria</taxon>
        <taxon>Burkholderiales</taxon>
        <taxon>Burkholderiaceae</taxon>
        <taxon>Burkholderia</taxon>
        <taxon>Burkholderia cepacia complex</taxon>
    </lineage>
</organism>
<keyword evidence="4" id="KW-0843">Virulence</keyword>
<keyword evidence="9" id="KW-0812">Transmembrane</keyword>
<reference evidence="11 12" key="1">
    <citation type="submission" date="2008-03" db="EMBL/GenBank/DDBJ databases">
        <title>Sequencing of the draft genome and assembly of Burkholderia ambifaria IOP40-10.</title>
        <authorList>
            <consortium name="US DOE Joint Genome Institute (JGI-PGF)"/>
            <person name="Copeland A."/>
            <person name="Lucas S."/>
            <person name="Lapidus A."/>
            <person name="Glavina del Rio T."/>
            <person name="Dalin E."/>
            <person name="Tice H."/>
            <person name="Bruce D."/>
            <person name="Goodwin L."/>
            <person name="Pitluck S."/>
            <person name="Larimer F."/>
            <person name="Land M.L."/>
            <person name="Hauser L."/>
            <person name="Tiedje J."/>
            <person name="Richardson P."/>
        </authorList>
    </citation>
    <scope>NUCLEOTIDE SEQUENCE [LARGE SCALE GENOMIC DNA]</scope>
    <source>
        <strain evidence="11 12">IOP40-10</strain>
    </source>
</reference>
<evidence type="ECO:0000256" key="9">
    <source>
        <dbReference type="SAM" id="Phobius"/>
    </source>
</evidence>
<dbReference type="GO" id="GO:0033644">
    <property type="term" value="C:host cell membrane"/>
    <property type="evidence" value="ECO:0007669"/>
    <property type="project" value="UniProtKB-SubCell"/>
</dbReference>
<evidence type="ECO:0000256" key="2">
    <source>
        <dbReference type="ARBA" id="ARBA00018823"/>
    </source>
</evidence>
<dbReference type="AlphaFoldDB" id="B1FRR9"/>
<evidence type="ECO:0000256" key="6">
    <source>
        <dbReference type="ARBA" id="ARBA00025490"/>
    </source>
</evidence>
<evidence type="ECO:0000259" key="10">
    <source>
        <dbReference type="Pfam" id="PF04888"/>
    </source>
</evidence>